<gene>
    <name evidence="3" type="ORF">ACN42_g10976</name>
</gene>
<dbReference type="SUPFAM" id="SSF56317">
    <property type="entry name" value="Carbon-nitrogen hydrolase"/>
    <property type="match status" value="1"/>
</dbReference>
<dbReference type="InterPro" id="IPR003010">
    <property type="entry name" value="C-N_Hydrolase"/>
</dbReference>
<evidence type="ECO:0000259" key="2">
    <source>
        <dbReference type="PROSITE" id="PS50263"/>
    </source>
</evidence>
<dbReference type="Proteomes" id="UP000055045">
    <property type="component" value="Unassembled WGS sequence"/>
</dbReference>
<dbReference type="InterPro" id="IPR036526">
    <property type="entry name" value="C-N_Hydrolase_sf"/>
</dbReference>
<sequence length="312" mass="34117">MSPFCKIAVIQLYVKPLKPEDNFARAVNFVRQAAAQGCHLAVLPEFHLTNWIPTDPRFASVCEDWEVYLQRYQALAKECNICIVPGSIVRPISASSADASVINKPDQKPATPILENATFFISNTGEILGSYIKKNLWGPTERAYLRSSGDSPHQVIETPLGPVGLLVCWDLAFPEAWRELTSNGAKIIIVPTLWTRSGASEAGRRQNPSAPSLFLDSILTARTFENTCAVVFANAGGPPGKNYCGLSQITMPYAGPLVRLGTCTEGMGVATLDMAVLEDAEENYRVRADMADPAWCYKHTQRTPTEVAKGKL</sequence>
<reference evidence="3 4" key="1">
    <citation type="submission" date="2015-10" db="EMBL/GenBank/DDBJ databases">
        <title>Genome sequencing of Penicillium freii.</title>
        <authorList>
            <person name="Nguyen H.D."/>
            <person name="Visagie C.M."/>
            <person name="Seifert K.A."/>
        </authorList>
    </citation>
    <scope>NUCLEOTIDE SEQUENCE [LARGE SCALE GENOMIC DNA]</scope>
    <source>
        <strain evidence="3 4">DAOM 242723</strain>
    </source>
</reference>
<comment type="caution">
    <text evidence="3">The sequence shown here is derived from an EMBL/GenBank/DDBJ whole genome shotgun (WGS) entry which is preliminary data.</text>
</comment>
<feature type="domain" description="CN hydrolase" evidence="2">
    <location>
        <begin position="5"/>
        <end position="274"/>
    </location>
</feature>
<dbReference type="Pfam" id="PF00795">
    <property type="entry name" value="CN_hydrolase"/>
    <property type="match status" value="1"/>
</dbReference>
<accession>A0A101M980</accession>
<dbReference type="Gene3D" id="3.60.110.10">
    <property type="entry name" value="Carbon-nitrogen hydrolase"/>
    <property type="match status" value="1"/>
</dbReference>
<name>A0A101M980_PENFR</name>
<dbReference type="CDD" id="cd07197">
    <property type="entry name" value="nitrilase"/>
    <property type="match status" value="1"/>
</dbReference>
<protein>
    <recommendedName>
        <fullName evidence="2">CN hydrolase domain-containing protein</fullName>
    </recommendedName>
</protein>
<dbReference type="PROSITE" id="PS50263">
    <property type="entry name" value="CN_HYDROLASE"/>
    <property type="match status" value="1"/>
</dbReference>
<dbReference type="PANTHER" id="PTHR43674">
    <property type="entry name" value="NITRILASE C965.09-RELATED"/>
    <property type="match status" value="1"/>
</dbReference>
<dbReference type="STRING" id="48697.A0A101M980"/>
<evidence type="ECO:0000256" key="1">
    <source>
        <dbReference type="ARBA" id="ARBA00022801"/>
    </source>
</evidence>
<proteinExistence type="predicted"/>
<keyword evidence="1" id="KW-0378">Hydrolase</keyword>
<dbReference type="PANTHER" id="PTHR43674:SF16">
    <property type="entry name" value="CARBON-NITROGEN FAMILY, PUTATIVE (AFU_ORTHOLOGUE AFUA_5G02350)-RELATED"/>
    <property type="match status" value="1"/>
</dbReference>
<keyword evidence="4" id="KW-1185">Reference proteome</keyword>
<dbReference type="OrthoDB" id="412018at2759"/>
<organism evidence="3 4">
    <name type="scientific">Penicillium freii</name>
    <dbReference type="NCBI Taxonomy" id="48697"/>
    <lineage>
        <taxon>Eukaryota</taxon>
        <taxon>Fungi</taxon>
        <taxon>Dikarya</taxon>
        <taxon>Ascomycota</taxon>
        <taxon>Pezizomycotina</taxon>
        <taxon>Eurotiomycetes</taxon>
        <taxon>Eurotiomycetidae</taxon>
        <taxon>Eurotiales</taxon>
        <taxon>Aspergillaceae</taxon>
        <taxon>Penicillium</taxon>
    </lineage>
</organism>
<dbReference type="GO" id="GO:0016811">
    <property type="term" value="F:hydrolase activity, acting on carbon-nitrogen (but not peptide) bonds, in linear amides"/>
    <property type="evidence" value="ECO:0007669"/>
    <property type="project" value="TreeGrafter"/>
</dbReference>
<evidence type="ECO:0000313" key="4">
    <source>
        <dbReference type="Proteomes" id="UP000055045"/>
    </source>
</evidence>
<dbReference type="InterPro" id="IPR050345">
    <property type="entry name" value="Aliph_Amidase/BUP"/>
</dbReference>
<evidence type="ECO:0000313" key="3">
    <source>
        <dbReference type="EMBL" id="KUM56245.1"/>
    </source>
</evidence>
<dbReference type="EMBL" id="LLXE01000521">
    <property type="protein sequence ID" value="KUM56245.1"/>
    <property type="molecule type" value="Genomic_DNA"/>
</dbReference>
<dbReference type="AlphaFoldDB" id="A0A101M980"/>